<dbReference type="InterPro" id="IPR015797">
    <property type="entry name" value="NUDIX_hydrolase-like_dom_sf"/>
</dbReference>
<proteinExistence type="predicted"/>
<dbReference type="Gene3D" id="3.90.79.10">
    <property type="entry name" value="Nucleoside Triphosphate Pyrophosphohydrolase"/>
    <property type="match status" value="1"/>
</dbReference>
<name>A0A9Q9ID58_9ACTN</name>
<evidence type="ECO:0000259" key="3">
    <source>
        <dbReference type="PROSITE" id="PS51462"/>
    </source>
</evidence>
<gene>
    <name evidence="4" type="ORF">Daura_44840</name>
</gene>
<sequence length="150" mass="16624">MECPACGYAAYVNPRPTGTPIIFDGDRFLVIRRARPPQEGWWDLPGGFCDGWEHPSAAAVREAREELGVEIRLGAFVGMWIGTYHFQDELLPVLDCFWLATIAPDAVITLDPEEATELAWVPLSDPPPLAFATMESAIREVRRSSGRLAP</sequence>
<dbReference type="SUPFAM" id="SSF55811">
    <property type="entry name" value="Nudix"/>
    <property type="match status" value="1"/>
</dbReference>
<dbReference type="PROSITE" id="PS00893">
    <property type="entry name" value="NUDIX_BOX"/>
    <property type="match status" value="1"/>
</dbReference>
<dbReference type="RefSeq" id="WP_052387960.1">
    <property type="nucleotide sequence ID" value="NZ_CP073767.1"/>
</dbReference>
<dbReference type="PANTHER" id="PTHR43046:SF14">
    <property type="entry name" value="MUTT_NUDIX FAMILY PROTEIN"/>
    <property type="match status" value="1"/>
</dbReference>
<dbReference type="PANTHER" id="PTHR43046">
    <property type="entry name" value="GDP-MANNOSE MANNOSYL HYDROLASE"/>
    <property type="match status" value="1"/>
</dbReference>
<protein>
    <submittedName>
        <fullName evidence="4">NUDIX hydrolase</fullName>
    </submittedName>
</protein>
<organism evidence="4 5">
    <name type="scientific">Dactylosporangium aurantiacum</name>
    <dbReference type="NCBI Taxonomy" id="35754"/>
    <lineage>
        <taxon>Bacteria</taxon>
        <taxon>Bacillati</taxon>
        <taxon>Actinomycetota</taxon>
        <taxon>Actinomycetes</taxon>
        <taxon>Micromonosporales</taxon>
        <taxon>Micromonosporaceae</taxon>
        <taxon>Dactylosporangium</taxon>
    </lineage>
</organism>
<keyword evidence="2 4" id="KW-0378">Hydrolase</keyword>
<dbReference type="KEGG" id="daur:Daura_44840"/>
<evidence type="ECO:0000313" key="4">
    <source>
        <dbReference type="EMBL" id="UWZ53581.1"/>
    </source>
</evidence>
<dbReference type="Pfam" id="PF00293">
    <property type="entry name" value="NUDIX"/>
    <property type="match status" value="1"/>
</dbReference>
<evidence type="ECO:0000256" key="2">
    <source>
        <dbReference type="ARBA" id="ARBA00022801"/>
    </source>
</evidence>
<dbReference type="EMBL" id="CP073767">
    <property type="protein sequence ID" value="UWZ53581.1"/>
    <property type="molecule type" value="Genomic_DNA"/>
</dbReference>
<evidence type="ECO:0000256" key="1">
    <source>
        <dbReference type="ARBA" id="ARBA00001946"/>
    </source>
</evidence>
<comment type="cofactor">
    <cofactor evidence="1">
        <name>Mg(2+)</name>
        <dbReference type="ChEBI" id="CHEBI:18420"/>
    </cofactor>
</comment>
<evidence type="ECO:0000313" key="5">
    <source>
        <dbReference type="Proteomes" id="UP001058003"/>
    </source>
</evidence>
<dbReference type="PROSITE" id="PS51462">
    <property type="entry name" value="NUDIX"/>
    <property type="match status" value="1"/>
</dbReference>
<dbReference type="AlphaFoldDB" id="A0A9Q9ID58"/>
<feature type="domain" description="Nudix hydrolase" evidence="3">
    <location>
        <begin position="13"/>
        <end position="142"/>
    </location>
</feature>
<accession>A0A9Q9ID58</accession>
<dbReference type="GO" id="GO:0016787">
    <property type="term" value="F:hydrolase activity"/>
    <property type="evidence" value="ECO:0007669"/>
    <property type="project" value="UniProtKB-KW"/>
</dbReference>
<keyword evidence="5" id="KW-1185">Reference proteome</keyword>
<dbReference type="Proteomes" id="UP001058003">
    <property type="component" value="Chromosome"/>
</dbReference>
<dbReference type="InterPro" id="IPR020084">
    <property type="entry name" value="NUDIX_hydrolase_CS"/>
</dbReference>
<dbReference type="InterPro" id="IPR000086">
    <property type="entry name" value="NUDIX_hydrolase_dom"/>
</dbReference>
<reference evidence="4" key="1">
    <citation type="submission" date="2021-04" db="EMBL/GenBank/DDBJ databases">
        <title>Dactylosporangium aurantiacum NRRL B-8018 full assembly.</title>
        <authorList>
            <person name="Hartkoorn R.C."/>
            <person name="Beaudoing E."/>
            <person name="Hot D."/>
        </authorList>
    </citation>
    <scope>NUCLEOTIDE SEQUENCE</scope>
    <source>
        <strain evidence="4">NRRL B-8018</strain>
    </source>
</reference>